<evidence type="ECO:0000259" key="11">
    <source>
        <dbReference type="Pfam" id="PF00155"/>
    </source>
</evidence>
<dbReference type="GO" id="GO:0030170">
    <property type="term" value="F:pyridoxal phosphate binding"/>
    <property type="evidence" value="ECO:0007669"/>
    <property type="project" value="InterPro"/>
</dbReference>
<dbReference type="InterPro" id="IPR050087">
    <property type="entry name" value="AON_synthase_class-II"/>
</dbReference>
<keyword evidence="10" id="KW-0012">Acyltransferase</keyword>
<protein>
    <recommendedName>
        <fullName evidence="5">serine C-palmitoyltransferase</fullName>
        <ecNumber evidence="5">2.3.1.50</ecNumber>
    </recommendedName>
</protein>
<feature type="domain" description="Aminotransferase class I/classII large" evidence="11">
    <location>
        <begin position="100"/>
        <end position="324"/>
    </location>
</feature>
<keyword evidence="8" id="KW-0746">Sphingolipid metabolism</keyword>
<gene>
    <name evidence="12" type="ORF">M896_020050</name>
</gene>
<dbReference type="GO" id="GO:0046512">
    <property type="term" value="P:sphingosine biosynthetic process"/>
    <property type="evidence" value="ECO:0007669"/>
    <property type="project" value="TreeGrafter"/>
</dbReference>
<dbReference type="InParanoid" id="A0A0B2UGH3"/>
<dbReference type="Gene3D" id="3.40.640.10">
    <property type="entry name" value="Type I PLP-dependent aspartate aminotransferase-like (Major domain)"/>
    <property type="match status" value="1"/>
</dbReference>
<dbReference type="InterPro" id="IPR015421">
    <property type="entry name" value="PyrdxlP-dep_Trfase_major"/>
</dbReference>
<evidence type="ECO:0000256" key="6">
    <source>
        <dbReference type="ARBA" id="ARBA00022679"/>
    </source>
</evidence>
<dbReference type="Proteomes" id="UP000031056">
    <property type="component" value="Unassembled WGS sequence"/>
</dbReference>
<dbReference type="VEuPathDB" id="MicrosporidiaDB:M896_020050"/>
<keyword evidence="13" id="KW-1185">Reference proteome</keyword>
<evidence type="ECO:0000313" key="13">
    <source>
        <dbReference type="Proteomes" id="UP000031056"/>
    </source>
</evidence>
<dbReference type="FunCoup" id="A0A0B2UGH3">
    <property type="interactions" value="187"/>
</dbReference>
<dbReference type="GO" id="GO:0016020">
    <property type="term" value="C:membrane"/>
    <property type="evidence" value="ECO:0007669"/>
    <property type="project" value="GOC"/>
</dbReference>
<name>A0A0B2UGH3_9MICR</name>
<keyword evidence="9" id="KW-0443">Lipid metabolism</keyword>
<sequence>MIDFVYAVMSTVCFYWRDVLKILFETLVIYLVVRLRYKSKSKADVIIFPKHVIDRLVDEFRPEELITDVPSTLILPGVYPVNALDVASFDVFCLGMNNKDEIAAAIRKYGVGTCGPRGFYGTLDVHLELESVISMQMGVEASIVYPNSFTAVNSVITCFCMQQDAVFYHKDCNEAIIRGICLSKAKAVEFVDLYDLEAKLETFFMPKHKSFVIVEGLFRNTGAVIDIQKLLDIRRKYRFRIILDESYAIPLLHKQGVCGINKVAVREIDIMIGSLSHGLCSTGAFVTGTSYTIDYQRLAGSSYCFSASTPSALIVAALLNINASFDYHALQSITEVFHQRFASATYEIVSSRISPMVIIAKRHEYRMNVPNDVLLKEILEIREEFAQNGVIVGFNHNPAPSLRMCLNVMMCSEDISKLFLLINKW</sequence>
<evidence type="ECO:0000256" key="1">
    <source>
        <dbReference type="ARBA" id="ARBA00001933"/>
    </source>
</evidence>
<evidence type="ECO:0000256" key="3">
    <source>
        <dbReference type="ARBA" id="ARBA00004991"/>
    </source>
</evidence>
<evidence type="ECO:0000313" key="12">
    <source>
        <dbReference type="EMBL" id="KHN70171.1"/>
    </source>
</evidence>
<dbReference type="EMBL" id="JOKQ01000002">
    <property type="protein sequence ID" value="KHN70171.1"/>
    <property type="molecule type" value="Genomic_DNA"/>
</dbReference>
<keyword evidence="6 12" id="KW-0808">Transferase</keyword>
<dbReference type="EC" id="2.3.1.50" evidence="5"/>
<comment type="pathway">
    <text evidence="3">Sphingolipid metabolism.</text>
</comment>
<dbReference type="InterPro" id="IPR015424">
    <property type="entry name" value="PyrdxlP-dep_Trfase"/>
</dbReference>
<evidence type="ECO:0000256" key="4">
    <source>
        <dbReference type="ARBA" id="ARBA00008392"/>
    </source>
</evidence>
<keyword evidence="12" id="KW-0032">Aminotransferase</keyword>
<dbReference type="AlphaFoldDB" id="A0A0B2UGH3"/>
<comment type="caution">
    <text evidence="12">The sequence shown here is derived from an EMBL/GenBank/DDBJ whole genome shotgun (WGS) entry which is preliminary data.</text>
</comment>
<dbReference type="SUPFAM" id="SSF53383">
    <property type="entry name" value="PLP-dependent transferases"/>
    <property type="match status" value="1"/>
</dbReference>
<evidence type="ECO:0000256" key="10">
    <source>
        <dbReference type="ARBA" id="ARBA00023315"/>
    </source>
</evidence>
<dbReference type="GO" id="GO:0005783">
    <property type="term" value="C:endoplasmic reticulum"/>
    <property type="evidence" value="ECO:0007669"/>
    <property type="project" value="TreeGrafter"/>
</dbReference>
<proteinExistence type="inferred from homology"/>
<evidence type="ECO:0000256" key="8">
    <source>
        <dbReference type="ARBA" id="ARBA00022919"/>
    </source>
</evidence>
<dbReference type="PANTHER" id="PTHR13693">
    <property type="entry name" value="CLASS II AMINOTRANSFERASE/8-AMINO-7-OXONONANOATE SYNTHASE"/>
    <property type="match status" value="1"/>
</dbReference>
<dbReference type="GeneID" id="26261100"/>
<evidence type="ECO:0000256" key="5">
    <source>
        <dbReference type="ARBA" id="ARBA00013220"/>
    </source>
</evidence>
<comment type="pathway">
    <text evidence="2">Lipid metabolism; sphingolipid metabolism.</text>
</comment>
<dbReference type="GO" id="GO:0046513">
    <property type="term" value="P:ceramide biosynthetic process"/>
    <property type="evidence" value="ECO:0007669"/>
    <property type="project" value="TreeGrafter"/>
</dbReference>
<comment type="cofactor">
    <cofactor evidence="1">
        <name>pyridoxal 5'-phosphate</name>
        <dbReference type="ChEBI" id="CHEBI:597326"/>
    </cofactor>
</comment>
<keyword evidence="7" id="KW-0663">Pyridoxal phosphate</keyword>
<dbReference type="Pfam" id="PF00155">
    <property type="entry name" value="Aminotran_1_2"/>
    <property type="match status" value="1"/>
</dbReference>
<dbReference type="GO" id="GO:0008483">
    <property type="term" value="F:transaminase activity"/>
    <property type="evidence" value="ECO:0007669"/>
    <property type="project" value="UniProtKB-KW"/>
</dbReference>
<evidence type="ECO:0000256" key="2">
    <source>
        <dbReference type="ARBA" id="ARBA00004760"/>
    </source>
</evidence>
<evidence type="ECO:0000256" key="9">
    <source>
        <dbReference type="ARBA" id="ARBA00023098"/>
    </source>
</evidence>
<dbReference type="RefSeq" id="XP_014564213.1">
    <property type="nucleotide sequence ID" value="XM_014708727.1"/>
</dbReference>
<accession>A0A0B2UGH3</accession>
<dbReference type="PANTHER" id="PTHR13693:SF2">
    <property type="entry name" value="SERINE PALMITOYLTRANSFERASE 1"/>
    <property type="match status" value="1"/>
</dbReference>
<evidence type="ECO:0000256" key="7">
    <source>
        <dbReference type="ARBA" id="ARBA00022898"/>
    </source>
</evidence>
<dbReference type="GO" id="GO:0004758">
    <property type="term" value="F:serine C-palmitoyltransferase activity"/>
    <property type="evidence" value="ECO:0007669"/>
    <property type="project" value="TreeGrafter"/>
</dbReference>
<dbReference type="HOGENOM" id="CLU_015846_0_1_1"/>
<organism evidence="12 13">
    <name type="scientific">Ordospora colligata OC4</name>
    <dbReference type="NCBI Taxonomy" id="1354746"/>
    <lineage>
        <taxon>Eukaryota</taxon>
        <taxon>Fungi</taxon>
        <taxon>Fungi incertae sedis</taxon>
        <taxon>Microsporidia</taxon>
        <taxon>Ordosporidae</taxon>
        <taxon>Ordospora</taxon>
    </lineage>
</organism>
<dbReference type="OrthoDB" id="3168162at2759"/>
<reference evidence="12 13" key="1">
    <citation type="journal article" date="2014" name="MBio">
        <title>The Ordospora colligata genome; evolution of extreme reduction in microsporidia and host-to-parasite horizontal gene transfer.</title>
        <authorList>
            <person name="Pombert J.-F."/>
            <person name="Haag K.L."/>
            <person name="Beidas S."/>
            <person name="Ebert D."/>
            <person name="Keeling P.J."/>
        </authorList>
    </citation>
    <scope>NUCLEOTIDE SEQUENCE [LARGE SCALE GENOMIC DNA]</scope>
    <source>
        <strain evidence="12 13">OC4</strain>
    </source>
</reference>
<dbReference type="STRING" id="1354746.A0A0B2UGH3"/>
<comment type="similarity">
    <text evidence="4">Belongs to the class-II pyridoxal-phosphate-dependent aminotransferase family.</text>
</comment>
<dbReference type="InterPro" id="IPR004839">
    <property type="entry name" value="Aminotransferase_I/II_large"/>
</dbReference>